<keyword evidence="5 8" id="KW-0411">Iron-sulfur</keyword>
<comment type="cofactor">
    <cofactor evidence="6">
        <name>[2Fe-2S] cluster</name>
        <dbReference type="ChEBI" id="CHEBI:190135"/>
    </cofactor>
</comment>
<evidence type="ECO:0000256" key="2">
    <source>
        <dbReference type="ARBA" id="ARBA00022714"/>
    </source>
</evidence>
<sequence>MNTETKSADTGVSRITEATLARFAREVAKYPAEQKQSAVMACLAIVQQEQGWVSTESEVVIADYLGMPQIAVHEVTTFYNMYNQQPTGKYKLNVCTNLPCQLRDGQKALHHLEKKLGVAMGETTADGLFTLQQCECLGACADAPVMLVNDRTMCSFMDNDKLDQLVDGLRQAEGVASTARVEGQA</sequence>
<evidence type="ECO:0000256" key="6">
    <source>
        <dbReference type="ARBA" id="ARBA00034078"/>
    </source>
</evidence>
<dbReference type="FunFam" id="1.10.10.1590:FF:000001">
    <property type="entry name" value="NADH-quinone oxidoreductase subunit E"/>
    <property type="match status" value="1"/>
</dbReference>
<evidence type="ECO:0000256" key="5">
    <source>
        <dbReference type="ARBA" id="ARBA00023014"/>
    </source>
</evidence>
<feature type="binding site" evidence="8">
    <location>
        <position position="136"/>
    </location>
    <ligand>
        <name>[2Fe-2S] cluster</name>
        <dbReference type="ChEBI" id="CHEBI:190135"/>
    </ligand>
</feature>
<evidence type="ECO:0000256" key="1">
    <source>
        <dbReference type="ARBA" id="ARBA00010643"/>
    </source>
</evidence>
<dbReference type="AlphaFoldDB" id="A0A1G6X3D4"/>
<dbReference type="InterPro" id="IPR036249">
    <property type="entry name" value="Thioredoxin-like_sf"/>
</dbReference>
<dbReference type="InterPro" id="IPR002023">
    <property type="entry name" value="NuoE-like"/>
</dbReference>
<evidence type="ECO:0000256" key="3">
    <source>
        <dbReference type="ARBA" id="ARBA00022723"/>
    </source>
</evidence>
<dbReference type="PROSITE" id="PS01099">
    <property type="entry name" value="COMPLEX1_24K"/>
    <property type="match status" value="1"/>
</dbReference>
<evidence type="ECO:0000256" key="4">
    <source>
        <dbReference type="ARBA" id="ARBA00023004"/>
    </source>
</evidence>
<gene>
    <name evidence="9" type="ORF">SAMN05192589_108173</name>
</gene>
<accession>A0A1G6X3D4</accession>
<dbReference type="PANTHER" id="PTHR10371">
    <property type="entry name" value="NADH DEHYDROGENASE UBIQUINONE FLAVOPROTEIN 2, MITOCHONDRIAL"/>
    <property type="match status" value="1"/>
</dbReference>
<comment type="cofactor">
    <cofactor evidence="8">
        <name>[2Fe-2S] cluster</name>
        <dbReference type="ChEBI" id="CHEBI:190135"/>
    </cofactor>
    <text evidence="8">Binds 1 [2Fe-2S] cluster.</text>
</comment>
<dbReference type="InterPro" id="IPR042128">
    <property type="entry name" value="NuoE_dom"/>
</dbReference>
<keyword evidence="3 8" id="KW-0479">Metal-binding</keyword>
<protein>
    <submittedName>
        <fullName evidence="9">NADH dehydrogenase subunit E</fullName>
    </submittedName>
</protein>
<dbReference type="NCBIfam" id="NF005723">
    <property type="entry name" value="PRK07539.1-3"/>
    <property type="match status" value="1"/>
</dbReference>
<dbReference type="OrthoDB" id="9807941at2"/>
<dbReference type="EMBL" id="FMZC01000008">
    <property type="protein sequence ID" value="SDD72589.1"/>
    <property type="molecule type" value="Genomic_DNA"/>
</dbReference>
<dbReference type="Proteomes" id="UP000198781">
    <property type="component" value="Unassembled WGS sequence"/>
</dbReference>
<dbReference type="GO" id="GO:0046872">
    <property type="term" value="F:metal ion binding"/>
    <property type="evidence" value="ECO:0007669"/>
    <property type="project" value="UniProtKB-KW"/>
</dbReference>
<dbReference type="CDD" id="cd03064">
    <property type="entry name" value="TRX_Fd_NuoE"/>
    <property type="match status" value="1"/>
</dbReference>
<dbReference type="GO" id="GO:0003954">
    <property type="term" value="F:NADH dehydrogenase activity"/>
    <property type="evidence" value="ECO:0007669"/>
    <property type="project" value="TreeGrafter"/>
</dbReference>
<feature type="binding site" evidence="8">
    <location>
        <position position="140"/>
    </location>
    <ligand>
        <name>[2Fe-2S] cluster</name>
        <dbReference type="ChEBI" id="CHEBI:190135"/>
    </ligand>
</feature>
<evidence type="ECO:0000313" key="9">
    <source>
        <dbReference type="EMBL" id="SDD72589.1"/>
    </source>
</evidence>
<reference evidence="9 10" key="1">
    <citation type="submission" date="2016-10" db="EMBL/GenBank/DDBJ databases">
        <authorList>
            <person name="de Groot N.N."/>
        </authorList>
    </citation>
    <scope>NUCLEOTIDE SEQUENCE [LARGE SCALE GENOMIC DNA]</scope>
    <source>
        <strain evidence="9 10">DSM 16619</strain>
    </source>
</reference>
<comment type="catalytic activity">
    <reaction evidence="7">
        <text>a quinone + NADH + 5 H(+)(in) = a quinol + NAD(+) + 4 H(+)(out)</text>
        <dbReference type="Rhea" id="RHEA:57888"/>
        <dbReference type="ChEBI" id="CHEBI:15378"/>
        <dbReference type="ChEBI" id="CHEBI:24646"/>
        <dbReference type="ChEBI" id="CHEBI:57540"/>
        <dbReference type="ChEBI" id="CHEBI:57945"/>
        <dbReference type="ChEBI" id="CHEBI:132124"/>
    </reaction>
</comment>
<dbReference type="NCBIfam" id="TIGR01958">
    <property type="entry name" value="nuoE_fam"/>
    <property type="match status" value="1"/>
</dbReference>
<feature type="binding site" evidence="8">
    <location>
        <position position="100"/>
    </location>
    <ligand>
        <name>[2Fe-2S] cluster</name>
        <dbReference type="ChEBI" id="CHEBI:190135"/>
    </ligand>
</feature>
<organism evidence="9 10">
    <name type="scientific">Paracidovorax valerianellae</name>
    <dbReference type="NCBI Taxonomy" id="187868"/>
    <lineage>
        <taxon>Bacteria</taxon>
        <taxon>Pseudomonadati</taxon>
        <taxon>Pseudomonadota</taxon>
        <taxon>Betaproteobacteria</taxon>
        <taxon>Burkholderiales</taxon>
        <taxon>Comamonadaceae</taxon>
        <taxon>Paracidovorax</taxon>
    </lineage>
</organism>
<keyword evidence="2 8" id="KW-0001">2Fe-2S</keyword>
<dbReference type="PANTHER" id="PTHR10371:SF3">
    <property type="entry name" value="NADH DEHYDROGENASE [UBIQUINONE] FLAVOPROTEIN 2, MITOCHONDRIAL"/>
    <property type="match status" value="1"/>
</dbReference>
<dbReference type="PIRSF" id="PIRSF000216">
    <property type="entry name" value="NADH_DH_24kDa"/>
    <property type="match status" value="1"/>
</dbReference>
<dbReference type="Gene3D" id="1.10.10.1590">
    <property type="entry name" value="NADH-quinone oxidoreductase subunit E"/>
    <property type="match status" value="1"/>
</dbReference>
<dbReference type="RefSeq" id="WP_092744426.1">
    <property type="nucleotide sequence ID" value="NZ_FMZC01000008.1"/>
</dbReference>
<dbReference type="STRING" id="187868.SAMN05192589_108173"/>
<dbReference type="GO" id="GO:0051537">
    <property type="term" value="F:2 iron, 2 sulfur cluster binding"/>
    <property type="evidence" value="ECO:0007669"/>
    <property type="project" value="UniProtKB-KW"/>
</dbReference>
<proteinExistence type="inferred from homology"/>
<feature type="binding site" evidence="8">
    <location>
        <position position="95"/>
    </location>
    <ligand>
        <name>[2Fe-2S] cluster</name>
        <dbReference type="ChEBI" id="CHEBI:190135"/>
    </ligand>
</feature>
<comment type="similarity">
    <text evidence="1">Belongs to the complex I 24 kDa subunit family.</text>
</comment>
<evidence type="ECO:0000313" key="10">
    <source>
        <dbReference type="Proteomes" id="UP000198781"/>
    </source>
</evidence>
<evidence type="ECO:0000256" key="8">
    <source>
        <dbReference type="PIRSR" id="PIRSR000216-1"/>
    </source>
</evidence>
<dbReference type="Gene3D" id="3.40.30.10">
    <property type="entry name" value="Glutaredoxin"/>
    <property type="match status" value="1"/>
</dbReference>
<keyword evidence="4 8" id="KW-0408">Iron</keyword>
<keyword evidence="10" id="KW-1185">Reference proteome</keyword>
<dbReference type="InterPro" id="IPR041921">
    <property type="entry name" value="NuoE_N"/>
</dbReference>
<evidence type="ECO:0000256" key="7">
    <source>
        <dbReference type="ARBA" id="ARBA00047712"/>
    </source>
</evidence>
<name>A0A1G6X3D4_9BURK</name>
<dbReference type="SUPFAM" id="SSF52833">
    <property type="entry name" value="Thioredoxin-like"/>
    <property type="match status" value="1"/>
</dbReference>
<dbReference type="Pfam" id="PF01257">
    <property type="entry name" value="2Fe-2S_thioredx"/>
    <property type="match status" value="1"/>
</dbReference>